<gene>
    <name evidence="1" type="ORF">UFOPK3992_01216</name>
</gene>
<accession>A0A6J7Q0I5</accession>
<reference evidence="1" key="1">
    <citation type="submission" date="2020-05" db="EMBL/GenBank/DDBJ databases">
        <authorList>
            <person name="Chiriac C."/>
            <person name="Salcher M."/>
            <person name="Ghai R."/>
            <person name="Kavagutti S V."/>
        </authorList>
    </citation>
    <scope>NUCLEOTIDE SEQUENCE</scope>
</reference>
<dbReference type="AlphaFoldDB" id="A0A6J7Q0I5"/>
<organism evidence="1">
    <name type="scientific">freshwater metagenome</name>
    <dbReference type="NCBI Taxonomy" id="449393"/>
    <lineage>
        <taxon>unclassified sequences</taxon>
        <taxon>metagenomes</taxon>
        <taxon>ecological metagenomes</taxon>
    </lineage>
</organism>
<protein>
    <submittedName>
        <fullName evidence="1">Unannotated protein</fullName>
    </submittedName>
</protein>
<dbReference type="EMBL" id="CAFBOZ010000171">
    <property type="protein sequence ID" value="CAB5010816.1"/>
    <property type="molecule type" value="Genomic_DNA"/>
</dbReference>
<evidence type="ECO:0000313" key="1">
    <source>
        <dbReference type="EMBL" id="CAB5010816.1"/>
    </source>
</evidence>
<sequence>MVPFTAAIVRSRVGAAAPPAAGKTAPEVCGPYPVKLPPTYVTPSASVAWAFTGPLSPSNTFCVPTVIDCADPVAGSVALAVSVHVPAARNVTTPLATEHTLVVDDDTDAVPVKVPE</sequence>
<name>A0A6J7Q0I5_9ZZZZ</name>
<proteinExistence type="predicted"/>